<organism evidence="13 15">
    <name type="scientific">Neospora caninum (strain Liverpool)</name>
    <dbReference type="NCBI Taxonomy" id="572307"/>
    <lineage>
        <taxon>Eukaryota</taxon>
        <taxon>Sar</taxon>
        <taxon>Alveolata</taxon>
        <taxon>Apicomplexa</taxon>
        <taxon>Conoidasida</taxon>
        <taxon>Coccidia</taxon>
        <taxon>Eucoccidiorida</taxon>
        <taxon>Eimeriorina</taxon>
        <taxon>Sarcocystidae</taxon>
        <taxon>Neospora</taxon>
    </lineage>
</organism>
<dbReference type="SUPFAM" id="SSF55331">
    <property type="entry name" value="Tautomerase/MIF"/>
    <property type="match status" value="1"/>
</dbReference>
<reference evidence="15" key="3">
    <citation type="journal article" date="2012" name="PLoS Pathog.">
        <title>Comparative genomics of the apicomplexan parasites Toxoplasma gondii and Neospora caninum: Coccidia differing in host range and transmission strategy.</title>
        <authorList>
            <person name="Reid A.J."/>
            <person name="Vermont S.J."/>
            <person name="Cotton J.A."/>
            <person name="Harris D."/>
            <person name="Hill-Cawthorne G.A."/>
            <person name="Konen-Waisman S."/>
            <person name="Latham S.M."/>
            <person name="Mourier T."/>
            <person name="Norton R."/>
            <person name="Quail M.A."/>
            <person name="Sanders M."/>
            <person name="Shanmugam D."/>
            <person name="Sohal A."/>
            <person name="Wasmuth J.D."/>
            <person name="Brunk B."/>
            <person name="Grigg M.E."/>
            <person name="Howard J.C."/>
            <person name="Parkinson J."/>
            <person name="Roos D.S."/>
            <person name="Trees A.J."/>
            <person name="Berriman M."/>
            <person name="Pain A."/>
            <person name="Wastling J.M."/>
        </authorList>
    </citation>
    <scope>NUCLEOTIDE SEQUENCE [LARGE SCALE GENOMIC DNA]</scope>
    <source>
        <strain evidence="15">Liverpool</strain>
    </source>
</reference>
<evidence type="ECO:0000256" key="4">
    <source>
        <dbReference type="ARBA" id="ARBA00022525"/>
    </source>
</evidence>
<comment type="catalytic activity">
    <reaction evidence="6">
        <text>3-phenylpyruvate = enol-phenylpyruvate</text>
        <dbReference type="Rhea" id="RHEA:17097"/>
        <dbReference type="ChEBI" id="CHEBI:16815"/>
        <dbReference type="ChEBI" id="CHEBI:18005"/>
        <dbReference type="EC" id="5.3.2.1"/>
    </reaction>
</comment>
<dbReference type="RefSeq" id="XP_003881206.1">
    <property type="nucleotide sequence ID" value="XM_003881157.1"/>
</dbReference>
<dbReference type="Pfam" id="PF01187">
    <property type="entry name" value="MIF"/>
    <property type="match status" value="1"/>
</dbReference>
<gene>
    <name evidence="14" type="ORF">BN1204_042400</name>
    <name evidence="13" type="ORF">NCLIV_042400</name>
</gene>
<evidence type="ECO:0000256" key="11">
    <source>
        <dbReference type="ARBA" id="ARBA00041912"/>
    </source>
</evidence>
<evidence type="ECO:0000313" key="15">
    <source>
        <dbReference type="Proteomes" id="UP000007494"/>
    </source>
</evidence>
<evidence type="ECO:0000256" key="2">
    <source>
        <dbReference type="ARBA" id="ARBA00005851"/>
    </source>
</evidence>
<dbReference type="EMBL" id="FR823385">
    <property type="protein sequence ID" value="CBZ51173.1"/>
    <property type="molecule type" value="Genomic_DNA"/>
</dbReference>
<dbReference type="FunCoup" id="F0VC39">
    <property type="interactions" value="2"/>
</dbReference>
<proteinExistence type="inferred from homology"/>
<dbReference type="PANTHER" id="PTHR11954:SF6">
    <property type="entry name" value="MACROPHAGE MIGRATION INHIBITORY FACTOR"/>
    <property type="match status" value="1"/>
</dbReference>
<dbReference type="GO" id="GO:0005125">
    <property type="term" value="F:cytokine activity"/>
    <property type="evidence" value="ECO:0007669"/>
    <property type="project" value="UniProtKB-KW"/>
</dbReference>
<keyword evidence="3" id="KW-0202">Cytokine</keyword>
<dbReference type="InterPro" id="IPR019829">
    <property type="entry name" value="Macrophage_inhib_fac_CS"/>
</dbReference>
<dbReference type="Proteomes" id="UP000007494">
    <property type="component" value="Chromosome IX"/>
</dbReference>
<dbReference type="GO" id="GO:0005615">
    <property type="term" value="C:extracellular space"/>
    <property type="evidence" value="ECO:0007669"/>
    <property type="project" value="UniProtKB-KW"/>
</dbReference>
<dbReference type="GO" id="GO:0004167">
    <property type="term" value="F:dopachrome isomerase activity"/>
    <property type="evidence" value="ECO:0007669"/>
    <property type="project" value="UniProtKB-EC"/>
</dbReference>
<accession>F0VC39</accession>
<evidence type="ECO:0000256" key="12">
    <source>
        <dbReference type="ARBA" id="ARBA00042730"/>
    </source>
</evidence>
<comment type="catalytic activity">
    <reaction evidence="7">
        <text>L-dopachrome = 5,6-dihydroxyindole-2-carboxylate</text>
        <dbReference type="Rhea" id="RHEA:13041"/>
        <dbReference type="ChEBI" id="CHEBI:16875"/>
        <dbReference type="ChEBI" id="CHEBI:57509"/>
        <dbReference type="EC" id="5.3.3.12"/>
    </reaction>
</comment>
<reference evidence="13" key="2">
    <citation type="submission" date="2011-03" db="EMBL/GenBank/DDBJ databases">
        <title>Comparative genomics and transcriptomics of Neospora caninum and Toxoplasma gondii.</title>
        <authorList>
            <person name="Reid A.J."/>
            <person name="Sohal A."/>
            <person name="Harris D."/>
            <person name="Quail M."/>
            <person name="Sanders M."/>
            <person name="Berriman M."/>
            <person name="Wastling J.M."/>
            <person name="Pain A."/>
        </authorList>
    </citation>
    <scope>NUCLEOTIDE SEQUENCE</scope>
    <source>
        <strain evidence="13">Liverpool</strain>
    </source>
</reference>
<dbReference type="OMA" id="CELITNI"/>
<keyword evidence="5" id="KW-0413">Isomerase</keyword>
<evidence type="ECO:0000256" key="8">
    <source>
        <dbReference type="ARBA" id="ARBA00038932"/>
    </source>
</evidence>
<dbReference type="InterPro" id="IPR001398">
    <property type="entry name" value="Macrophage_inhib_fac"/>
</dbReference>
<dbReference type="VEuPathDB" id="ToxoDB:NCLIV_042400"/>
<dbReference type="EC" id="5.3.2.1" evidence="9"/>
<reference evidence="14" key="4">
    <citation type="journal article" date="2015" name="PLoS ONE">
        <title>Comprehensive Evaluation of Toxoplasma gondii VEG and Neospora caninum LIV Genomes with Tachyzoite Stage Transcriptome and Proteome Defines Novel Transcript Features.</title>
        <authorList>
            <person name="Ramaprasad A."/>
            <person name="Mourier T."/>
            <person name="Naeem R."/>
            <person name="Malas T.B."/>
            <person name="Moussa E."/>
            <person name="Panigrahi A."/>
            <person name="Vermont S.J."/>
            <person name="Otto T.D."/>
            <person name="Wastling J."/>
            <person name="Pain A."/>
        </authorList>
    </citation>
    <scope>NUCLEOTIDE SEQUENCE</scope>
    <source>
        <strain evidence="14">Liverpool</strain>
    </source>
</reference>
<keyword evidence="15" id="KW-1185">Reference proteome</keyword>
<dbReference type="GO" id="GO:0050178">
    <property type="term" value="F:phenylpyruvate tautomerase activity"/>
    <property type="evidence" value="ECO:0007669"/>
    <property type="project" value="UniProtKB-EC"/>
</dbReference>
<dbReference type="Gene3D" id="3.30.429.10">
    <property type="entry name" value="Macrophage Migration Inhibitory Factor"/>
    <property type="match status" value="1"/>
</dbReference>
<protein>
    <recommendedName>
        <fullName evidence="12">L-dopachrome isomerase</fullName>
        <ecNumber evidence="9">5.3.2.1</ecNumber>
        <ecNumber evidence="8">5.3.3.12</ecNumber>
    </recommendedName>
    <alternativeName>
        <fullName evidence="10">L-dopachrome tautomerase</fullName>
    </alternativeName>
    <alternativeName>
        <fullName evidence="11">Phenylpyruvate tautomerase</fullName>
    </alternativeName>
</protein>
<dbReference type="AlphaFoldDB" id="F0VC39"/>
<evidence type="ECO:0000256" key="5">
    <source>
        <dbReference type="ARBA" id="ARBA00023235"/>
    </source>
</evidence>
<dbReference type="PANTHER" id="PTHR11954">
    <property type="entry name" value="D-DOPACHROME DECARBOXYLASE"/>
    <property type="match status" value="1"/>
</dbReference>
<dbReference type="InParanoid" id="F0VC39"/>
<evidence type="ECO:0000256" key="10">
    <source>
        <dbReference type="ARBA" id="ARBA00041631"/>
    </source>
</evidence>
<evidence type="ECO:0000256" key="3">
    <source>
        <dbReference type="ARBA" id="ARBA00022514"/>
    </source>
</evidence>
<evidence type="ECO:0000256" key="1">
    <source>
        <dbReference type="ARBA" id="ARBA00004613"/>
    </source>
</evidence>
<dbReference type="PROSITE" id="PS01158">
    <property type="entry name" value="MIF"/>
    <property type="match status" value="1"/>
</dbReference>
<evidence type="ECO:0000313" key="14">
    <source>
        <dbReference type="EMBL" id="CEL68484.1"/>
    </source>
</evidence>
<dbReference type="GeneID" id="13440158"/>
<dbReference type="EMBL" id="LN714484">
    <property type="protein sequence ID" value="CEL68484.1"/>
    <property type="molecule type" value="Genomic_DNA"/>
</dbReference>
<evidence type="ECO:0000313" key="13">
    <source>
        <dbReference type="EMBL" id="CBZ51173.1"/>
    </source>
</evidence>
<sequence length="116" mass="12198">MPKCMIYSPVAATEAQQDALLKDAEKALAEVLGKPMSYVMAGYVQTGLMRLGGSSDPCAYIRVASIGGLSSSANNKIAAALSASCERHLGVSKNRIYTTFANKSGAEWAMGDRTFG</sequence>
<dbReference type="InterPro" id="IPR014347">
    <property type="entry name" value="Tautomerase/MIF_sf"/>
</dbReference>
<evidence type="ECO:0000256" key="7">
    <source>
        <dbReference type="ARBA" id="ARBA00036823"/>
    </source>
</evidence>
<evidence type="ECO:0000256" key="6">
    <source>
        <dbReference type="ARBA" id="ARBA00036735"/>
    </source>
</evidence>
<dbReference type="OrthoDB" id="255819at2759"/>
<reference evidence="13" key="1">
    <citation type="submission" date="2011-02" db="EMBL/GenBank/DDBJ databases">
        <authorList>
            <person name="Aslett M."/>
        </authorList>
    </citation>
    <scope>NUCLEOTIDE SEQUENCE</scope>
    <source>
        <strain evidence="13">Liverpool</strain>
    </source>
</reference>
<dbReference type="eggNOG" id="KOG1759">
    <property type="taxonomic scope" value="Eukaryota"/>
</dbReference>
<comment type="similarity">
    <text evidence="2">Belongs to the MIF family.</text>
</comment>
<evidence type="ECO:0000256" key="9">
    <source>
        <dbReference type="ARBA" id="ARBA00039086"/>
    </source>
</evidence>
<comment type="subcellular location">
    <subcellularLocation>
        <location evidence="1">Secreted</location>
    </subcellularLocation>
</comment>
<dbReference type="EC" id="5.3.3.12" evidence="8"/>
<name>F0VC39_NEOCL</name>
<keyword evidence="4" id="KW-0964">Secreted</keyword>